<evidence type="ECO:0000256" key="1">
    <source>
        <dbReference type="SAM" id="SignalP"/>
    </source>
</evidence>
<dbReference type="PANTHER" id="PTHR34132:SF4">
    <property type="entry name" value="EXPRESSED PROTEIN"/>
    <property type="match status" value="1"/>
</dbReference>
<gene>
    <name evidence="2" type="ORF">KP509_37G046100</name>
</gene>
<name>A0A8T2Q8M1_CERRI</name>
<proteinExistence type="predicted"/>
<dbReference type="OMA" id="DIFQATE"/>
<accession>A0A8T2Q8M1</accession>
<protein>
    <submittedName>
        <fullName evidence="2">Uncharacterized protein</fullName>
    </submittedName>
</protein>
<dbReference type="AlphaFoldDB" id="A0A8T2Q8M1"/>
<sequence length="83" mass="9273">MCPMRFVLIFFSLIVAGFLALQAFSMTNIVDPSSSERNLPKDTKARDGTIKPWYAKVSSGLWALLDMATGSYLWRILVSPSSR</sequence>
<dbReference type="EMBL" id="CM035442">
    <property type="protein sequence ID" value="KAH7279978.1"/>
    <property type="molecule type" value="Genomic_DNA"/>
</dbReference>
<comment type="caution">
    <text evidence="2">The sequence shown here is derived from an EMBL/GenBank/DDBJ whole genome shotgun (WGS) entry which is preliminary data.</text>
</comment>
<feature type="signal peptide" evidence="1">
    <location>
        <begin position="1"/>
        <end position="20"/>
    </location>
</feature>
<keyword evidence="1" id="KW-0732">Signal</keyword>
<dbReference type="OrthoDB" id="1930127at2759"/>
<reference evidence="2" key="1">
    <citation type="submission" date="2021-08" db="EMBL/GenBank/DDBJ databases">
        <title>WGS assembly of Ceratopteris richardii.</title>
        <authorList>
            <person name="Marchant D.B."/>
            <person name="Chen G."/>
            <person name="Jenkins J."/>
            <person name="Shu S."/>
            <person name="Leebens-Mack J."/>
            <person name="Grimwood J."/>
            <person name="Schmutz J."/>
            <person name="Soltis P."/>
            <person name="Soltis D."/>
            <person name="Chen Z.-H."/>
        </authorList>
    </citation>
    <scope>NUCLEOTIDE SEQUENCE</scope>
    <source>
        <strain evidence="2">Whitten #5841</strain>
        <tissue evidence="2">Leaf</tissue>
    </source>
</reference>
<keyword evidence="3" id="KW-1185">Reference proteome</keyword>
<dbReference type="Proteomes" id="UP000825935">
    <property type="component" value="Chromosome 37"/>
</dbReference>
<dbReference type="PANTHER" id="PTHR34132">
    <property type="entry name" value="EMB|CAB87627.1-RELATED"/>
    <property type="match status" value="1"/>
</dbReference>
<organism evidence="2 3">
    <name type="scientific">Ceratopteris richardii</name>
    <name type="common">Triangle waterfern</name>
    <dbReference type="NCBI Taxonomy" id="49495"/>
    <lineage>
        <taxon>Eukaryota</taxon>
        <taxon>Viridiplantae</taxon>
        <taxon>Streptophyta</taxon>
        <taxon>Embryophyta</taxon>
        <taxon>Tracheophyta</taxon>
        <taxon>Polypodiopsida</taxon>
        <taxon>Polypodiidae</taxon>
        <taxon>Polypodiales</taxon>
        <taxon>Pteridineae</taxon>
        <taxon>Pteridaceae</taxon>
        <taxon>Parkerioideae</taxon>
        <taxon>Ceratopteris</taxon>
    </lineage>
</organism>
<evidence type="ECO:0000313" key="2">
    <source>
        <dbReference type="EMBL" id="KAH7279978.1"/>
    </source>
</evidence>
<feature type="chain" id="PRO_5035744435" evidence="1">
    <location>
        <begin position="21"/>
        <end position="83"/>
    </location>
</feature>
<evidence type="ECO:0000313" key="3">
    <source>
        <dbReference type="Proteomes" id="UP000825935"/>
    </source>
</evidence>